<dbReference type="PATRIC" id="fig|1122241.3.peg.1336"/>
<keyword evidence="9" id="KW-1185">Reference proteome</keyword>
<dbReference type="PANTHER" id="PTHR30435:SF12">
    <property type="entry name" value="FLAGELLAR BASAL BODY ROD PROTEIN FLGB"/>
    <property type="match status" value="1"/>
</dbReference>
<reference evidence="8 9" key="1">
    <citation type="submission" date="2016-02" db="EMBL/GenBank/DDBJ databases">
        <title>Genome sequence of Moorella mulderi DSM 14980.</title>
        <authorList>
            <person name="Poehlein A."/>
            <person name="Daniel R."/>
        </authorList>
    </citation>
    <scope>NUCLEOTIDE SEQUENCE [LARGE SCALE GENOMIC DNA]</scope>
    <source>
        <strain evidence="8 9">DSM 14980</strain>
    </source>
</reference>
<evidence type="ECO:0000259" key="7">
    <source>
        <dbReference type="Pfam" id="PF00460"/>
    </source>
</evidence>
<dbReference type="PIRSF" id="PIRSF002889">
    <property type="entry name" value="Rod_FlgB"/>
    <property type="match status" value="1"/>
</dbReference>
<keyword evidence="8" id="KW-0966">Cell projection</keyword>
<dbReference type="GO" id="GO:0071978">
    <property type="term" value="P:bacterial-type flagellum-dependent swarming motility"/>
    <property type="evidence" value="ECO:0007669"/>
    <property type="project" value="TreeGrafter"/>
</dbReference>
<evidence type="ECO:0000256" key="2">
    <source>
        <dbReference type="ARBA" id="ARBA00009677"/>
    </source>
</evidence>
<evidence type="ECO:0000313" key="8">
    <source>
        <dbReference type="EMBL" id="KYH32672.1"/>
    </source>
</evidence>
<evidence type="ECO:0000256" key="4">
    <source>
        <dbReference type="ARBA" id="ARBA00023143"/>
    </source>
</evidence>
<organism evidence="8 9">
    <name type="scientific">Moorella mulderi DSM 14980</name>
    <dbReference type="NCBI Taxonomy" id="1122241"/>
    <lineage>
        <taxon>Bacteria</taxon>
        <taxon>Bacillati</taxon>
        <taxon>Bacillota</taxon>
        <taxon>Clostridia</taxon>
        <taxon>Neomoorellales</taxon>
        <taxon>Neomoorellaceae</taxon>
        <taxon>Neomoorella</taxon>
    </lineage>
</organism>
<keyword evidence="8" id="KW-0969">Cilium</keyword>
<evidence type="ECO:0000256" key="5">
    <source>
        <dbReference type="ARBA" id="ARBA00024934"/>
    </source>
</evidence>
<keyword evidence="8" id="KW-0282">Flagellum</keyword>
<gene>
    <name evidence="8" type="primary">flgB</name>
    <name evidence="8" type="ORF">MOMUL_12740</name>
</gene>
<dbReference type="OrthoDB" id="9792068at2"/>
<comment type="caution">
    <text evidence="8">The sequence shown here is derived from an EMBL/GenBank/DDBJ whole genome shotgun (WGS) entry which is preliminary data.</text>
</comment>
<evidence type="ECO:0000313" key="9">
    <source>
        <dbReference type="Proteomes" id="UP000075670"/>
    </source>
</evidence>
<dbReference type="InterPro" id="IPR006300">
    <property type="entry name" value="FlgB"/>
</dbReference>
<dbReference type="GO" id="GO:0030694">
    <property type="term" value="C:bacterial-type flagellum basal body, rod"/>
    <property type="evidence" value="ECO:0007669"/>
    <property type="project" value="InterPro"/>
</dbReference>
<dbReference type="Pfam" id="PF00460">
    <property type="entry name" value="Flg_bb_rod"/>
    <property type="match status" value="1"/>
</dbReference>
<proteinExistence type="inferred from homology"/>
<comment type="similarity">
    <text evidence="2 6">Belongs to the flagella basal body rod proteins family.</text>
</comment>
<sequence length="132" mass="14914">MFMTPAIYILEKALDTATLRQRVIAHNIANVNTPGFKRYEVSFEEKLSQALGLEPGLPLYRTNPYHLPAGGSDLTPEVNQDNSTSMRQDGNNVDIDREMVDLAQNSLNFNFATQQLNGRLAMLRYVINEGRR</sequence>
<comment type="function">
    <text evidence="5 6">Structural component of flagellum, the bacterial motility apparatus. Part of the rod structure of flagellar basal body.</text>
</comment>
<evidence type="ECO:0000256" key="6">
    <source>
        <dbReference type="PIRNR" id="PIRNR002889"/>
    </source>
</evidence>
<evidence type="ECO:0000256" key="1">
    <source>
        <dbReference type="ARBA" id="ARBA00004117"/>
    </source>
</evidence>
<dbReference type="RefSeq" id="WP_062282946.1">
    <property type="nucleotide sequence ID" value="NZ_LTBC01000003.1"/>
</dbReference>
<feature type="domain" description="Flagellar basal body rod protein N-terminal" evidence="7">
    <location>
        <begin position="7"/>
        <end position="37"/>
    </location>
</feature>
<evidence type="ECO:0000256" key="3">
    <source>
        <dbReference type="ARBA" id="ARBA00014376"/>
    </source>
</evidence>
<dbReference type="EMBL" id="LTBC01000003">
    <property type="protein sequence ID" value="KYH32672.1"/>
    <property type="molecule type" value="Genomic_DNA"/>
</dbReference>
<comment type="subunit">
    <text evidence="6">The basal body constitutes a major portion of the flagellar organelle and consists of a number of rings mounted on a central rod.</text>
</comment>
<comment type="subcellular location">
    <subcellularLocation>
        <location evidence="1 6">Bacterial flagellum basal body</location>
    </subcellularLocation>
</comment>
<dbReference type="AlphaFoldDB" id="A0A151AYP7"/>
<name>A0A151AYP7_9FIRM</name>
<accession>A0A151AYP7</accession>
<dbReference type="InterPro" id="IPR001444">
    <property type="entry name" value="Flag_bb_rod_N"/>
</dbReference>
<keyword evidence="4 6" id="KW-0975">Bacterial flagellum</keyword>
<dbReference type="PANTHER" id="PTHR30435">
    <property type="entry name" value="FLAGELLAR PROTEIN"/>
    <property type="match status" value="1"/>
</dbReference>
<dbReference type="Proteomes" id="UP000075670">
    <property type="component" value="Unassembled WGS sequence"/>
</dbReference>
<protein>
    <recommendedName>
        <fullName evidence="3 6">Flagellar basal body rod protein FlgB</fullName>
    </recommendedName>
</protein>
<dbReference type="NCBIfam" id="TIGR01396">
    <property type="entry name" value="FlgB"/>
    <property type="match status" value="1"/>
</dbReference>